<dbReference type="PANTHER" id="PTHR12526:SF590">
    <property type="entry name" value="ALPHA-MALTOSE-1-PHOSPHATE SYNTHASE"/>
    <property type="match status" value="1"/>
</dbReference>
<dbReference type="GO" id="GO:0016757">
    <property type="term" value="F:glycosyltransferase activity"/>
    <property type="evidence" value="ECO:0007669"/>
    <property type="project" value="TreeGrafter"/>
</dbReference>
<feature type="domain" description="Spore protein YkvP/CgeB glycosyl transferase-like" evidence="1">
    <location>
        <begin position="277"/>
        <end position="418"/>
    </location>
</feature>
<keyword evidence="2" id="KW-0808">Transferase</keyword>
<dbReference type="Proteomes" id="UP000473525">
    <property type="component" value="Unassembled WGS sequence"/>
</dbReference>
<accession>A0A6L6XQZ8</accession>
<evidence type="ECO:0000259" key="1">
    <source>
        <dbReference type="Pfam" id="PF13524"/>
    </source>
</evidence>
<keyword evidence="3" id="KW-1185">Reference proteome</keyword>
<gene>
    <name evidence="2" type="ORF">GON03_11150</name>
</gene>
<protein>
    <submittedName>
        <fullName evidence="2">Glycosyltransferase</fullName>
    </submittedName>
</protein>
<dbReference type="EMBL" id="WSEK01000004">
    <property type="protein sequence ID" value="MVQ49739.1"/>
    <property type="molecule type" value="Genomic_DNA"/>
</dbReference>
<comment type="caution">
    <text evidence="2">The sequence shown here is derived from an EMBL/GenBank/DDBJ whole genome shotgun (WGS) entry which is preliminary data.</text>
</comment>
<reference evidence="2 3" key="1">
    <citation type="submission" date="2019-12" db="EMBL/GenBank/DDBJ databases">
        <authorList>
            <person name="Huq M.A."/>
        </authorList>
    </citation>
    <scope>NUCLEOTIDE SEQUENCE [LARGE SCALE GENOMIC DNA]</scope>
    <source>
        <strain evidence="2 3">MAH-18</strain>
    </source>
</reference>
<dbReference type="PANTHER" id="PTHR12526">
    <property type="entry name" value="GLYCOSYLTRANSFERASE"/>
    <property type="match status" value="1"/>
</dbReference>
<dbReference type="SUPFAM" id="SSF53756">
    <property type="entry name" value="UDP-Glycosyltransferase/glycogen phosphorylase"/>
    <property type="match status" value="1"/>
</dbReference>
<evidence type="ECO:0000313" key="3">
    <source>
        <dbReference type="Proteomes" id="UP000473525"/>
    </source>
</evidence>
<proteinExistence type="predicted"/>
<dbReference type="AlphaFoldDB" id="A0A6L6XQZ8"/>
<dbReference type="Gene3D" id="3.40.50.2000">
    <property type="entry name" value="Glycogen Phosphorylase B"/>
    <property type="match status" value="1"/>
</dbReference>
<dbReference type="RefSeq" id="WP_157342545.1">
    <property type="nucleotide sequence ID" value="NZ_WSEK01000004.1"/>
</dbReference>
<sequence>MTAADQLRVLVVNGESMHSPSPTGVTLSTVLGGLRPDQVLELTLSPGAPAEDGRAPSLLLPGSVFPLRHLARRFLGGAGVAAAVNQQVRDAELAGDSARARGRTRLRALGNAYLDLGPVRLPRRYRAAIRDFAPHVVYTAGCTIGINRLALAAGRVAGAPVLMHYLDNWRESLYAESATWLPRRALARSVRRVEAGSGSALVISDRMGEAYGGGRPVRYFTLMNAAEPAPASSPPPRRPDAPLRVVYTGGLHLRRHESMLVVEEAVRELRDAGTPCELVIHLSPKDDWLRPRFDPATTTFAPYVAHDQLPEVYAAADVLVHAESFDPAVRTFIRYSISTKISEYLAAGRPILCYAPAGTALQDYVSSSGAGLAPTSPDDLRHDLRRLATDPGLRATMGAEGRRVAHERHTPEAAHATLEAAIRTALSSRGRTAESGREAGSR</sequence>
<organism evidence="2 3">
    <name type="scientific">Nocardioides agri</name>
    <dbReference type="NCBI Taxonomy" id="2682843"/>
    <lineage>
        <taxon>Bacteria</taxon>
        <taxon>Bacillati</taxon>
        <taxon>Actinomycetota</taxon>
        <taxon>Actinomycetes</taxon>
        <taxon>Propionibacteriales</taxon>
        <taxon>Nocardioidaceae</taxon>
        <taxon>Nocardioides</taxon>
    </lineage>
</organism>
<dbReference type="InterPro" id="IPR055259">
    <property type="entry name" value="YkvP/CgeB_Glyco_trans-like"/>
</dbReference>
<dbReference type="Pfam" id="PF13524">
    <property type="entry name" value="Glyco_trans_1_2"/>
    <property type="match status" value="1"/>
</dbReference>
<evidence type="ECO:0000313" key="2">
    <source>
        <dbReference type="EMBL" id="MVQ49739.1"/>
    </source>
</evidence>
<name>A0A6L6XQZ8_9ACTN</name>